<accession>A0A2K6GW47</accession>
<feature type="compositionally biased region" description="Low complexity" evidence="1">
    <location>
        <begin position="21"/>
        <end position="79"/>
    </location>
</feature>
<evidence type="ECO:0000313" key="3">
    <source>
        <dbReference type="Proteomes" id="UP000233160"/>
    </source>
</evidence>
<dbReference type="Proteomes" id="UP000233160">
    <property type="component" value="Unassembled WGS sequence"/>
</dbReference>
<feature type="region of interest" description="Disordered" evidence="1">
    <location>
        <begin position="168"/>
        <end position="187"/>
    </location>
</feature>
<dbReference type="GeneTree" id="ENSGT00390000003032"/>
<feature type="compositionally biased region" description="Basic residues" evidence="1">
    <location>
        <begin position="1"/>
        <end position="15"/>
    </location>
</feature>
<dbReference type="GO" id="GO:0036126">
    <property type="term" value="C:sperm flagellum"/>
    <property type="evidence" value="ECO:0007669"/>
    <property type="project" value="Ensembl"/>
</dbReference>
<sequence length="199" mass="21419">MKKVKKKKPEARHRRDSASQHSTSPHASTESSSRQPSPESSSQQPSPESTQQQPSPESAPQQPSLESTPQQAAPQALPATKIHHSSGGLSPAADKKAAPPSKKTRKTGSQVHEGPHSCSCATCPGSNACWRRLGLCHSRIFDVLLPRDWQIVPGRGLPSLLTFYRKPTRKLSSSRNSRPPSSRGCCCGSRGPGSCLLHH</sequence>
<dbReference type="Pfam" id="PF15662">
    <property type="entry name" value="SPATA3"/>
    <property type="match status" value="1"/>
</dbReference>
<dbReference type="OMA" id="CSYATCP"/>
<keyword evidence="3" id="KW-1185">Reference proteome</keyword>
<dbReference type="Ensembl" id="ENSPCOT00000041398.1">
    <property type="protein sequence ID" value="ENSPCOP00000030450.1"/>
    <property type="gene ID" value="ENSPCOG00000027946.1"/>
</dbReference>
<dbReference type="InterPro" id="IPR026717">
    <property type="entry name" value="SPATA3"/>
</dbReference>
<protein>
    <submittedName>
        <fullName evidence="2">Spermatosis associated 3</fullName>
    </submittedName>
</protein>
<reference evidence="2" key="1">
    <citation type="submission" date="2025-08" db="UniProtKB">
        <authorList>
            <consortium name="Ensembl"/>
        </authorList>
    </citation>
    <scope>IDENTIFICATION</scope>
</reference>
<evidence type="ECO:0000256" key="1">
    <source>
        <dbReference type="SAM" id="MobiDB-lite"/>
    </source>
</evidence>
<dbReference type="AlphaFoldDB" id="A0A2K6GW47"/>
<dbReference type="PANTHER" id="PTHR22234">
    <property type="entry name" value="TESTIS SPERMATOCYTE APOPTOSIS-RELATED GENE 1 PROTEIN"/>
    <property type="match status" value="1"/>
</dbReference>
<dbReference type="STRING" id="379532.ENSPCOP00000030450"/>
<evidence type="ECO:0000313" key="2">
    <source>
        <dbReference type="Ensembl" id="ENSPCOP00000030450.1"/>
    </source>
</evidence>
<reference evidence="2" key="2">
    <citation type="submission" date="2025-09" db="UniProtKB">
        <authorList>
            <consortium name="Ensembl"/>
        </authorList>
    </citation>
    <scope>IDENTIFICATION</scope>
</reference>
<organism evidence="2 3">
    <name type="scientific">Propithecus coquereli</name>
    <name type="common">Coquerel's sifaka</name>
    <name type="synonym">Propithecus verreauxi coquereli</name>
    <dbReference type="NCBI Taxonomy" id="379532"/>
    <lineage>
        <taxon>Eukaryota</taxon>
        <taxon>Metazoa</taxon>
        <taxon>Chordata</taxon>
        <taxon>Craniata</taxon>
        <taxon>Vertebrata</taxon>
        <taxon>Euteleostomi</taxon>
        <taxon>Mammalia</taxon>
        <taxon>Eutheria</taxon>
        <taxon>Euarchontoglires</taxon>
        <taxon>Primates</taxon>
        <taxon>Strepsirrhini</taxon>
        <taxon>Lemuriformes</taxon>
        <taxon>Indriidae</taxon>
        <taxon>Propithecus</taxon>
    </lineage>
</organism>
<proteinExistence type="predicted"/>
<dbReference type="PANTHER" id="PTHR22234:SF0">
    <property type="entry name" value="SPERMATOGENESIS-ASSOCIATED PROTEIN 3"/>
    <property type="match status" value="1"/>
</dbReference>
<feature type="compositionally biased region" description="Low complexity" evidence="1">
    <location>
        <begin position="173"/>
        <end position="183"/>
    </location>
</feature>
<feature type="region of interest" description="Disordered" evidence="1">
    <location>
        <begin position="1"/>
        <end position="115"/>
    </location>
</feature>
<gene>
    <name evidence="2" type="primary">SPATA3</name>
</gene>
<name>A0A2K6GW47_PROCO</name>